<reference evidence="1 2" key="1">
    <citation type="submission" date="2016-04" db="EMBL/GenBank/DDBJ databases">
        <title>Evolutionary innovation and constraint leading to complex multicellularity in the Ascomycota.</title>
        <authorList>
            <person name="Cisse O."/>
            <person name="Nguyen A."/>
            <person name="Hewitt D.A."/>
            <person name="Jedd G."/>
            <person name="Stajich J.E."/>
        </authorList>
    </citation>
    <scope>NUCLEOTIDE SEQUENCE [LARGE SCALE GENOMIC DNA]</scope>
    <source>
        <strain evidence="1 2">DAH-3</strain>
    </source>
</reference>
<proteinExistence type="predicted"/>
<name>A0A1U7LQI3_NEOID</name>
<keyword evidence="2" id="KW-1185">Reference proteome</keyword>
<protein>
    <submittedName>
        <fullName evidence="1">Uncharacterized protein</fullName>
    </submittedName>
</protein>
<evidence type="ECO:0000313" key="1">
    <source>
        <dbReference type="EMBL" id="OLL24843.1"/>
    </source>
</evidence>
<dbReference type="AlphaFoldDB" id="A0A1U7LQI3"/>
<gene>
    <name evidence="1" type="ORF">NEOLI_003306</name>
</gene>
<accession>A0A1U7LQI3</accession>
<organism evidence="1 2">
    <name type="scientific">Neolecta irregularis (strain DAH-3)</name>
    <dbReference type="NCBI Taxonomy" id="1198029"/>
    <lineage>
        <taxon>Eukaryota</taxon>
        <taxon>Fungi</taxon>
        <taxon>Dikarya</taxon>
        <taxon>Ascomycota</taxon>
        <taxon>Taphrinomycotina</taxon>
        <taxon>Neolectales</taxon>
        <taxon>Neolectaceae</taxon>
        <taxon>Neolecta</taxon>
    </lineage>
</organism>
<evidence type="ECO:0000313" key="2">
    <source>
        <dbReference type="Proteomes" id="UP000186594"/>
    </source>
</evidence>
<dbReference type="EMBL" id="LXFE01000597">
    <property type="protein sequence ID" value="OLL24843.1"/>
    <property type="molecule type" value="Genomic_DNA"/>
</dbReference>
<dbReference type="Proteomes" id="UP000186594">
    <property type="component" value="Unassembled WGS sequence"/>
</dbReference>
<sequence>MSLQAAQIAMNGGPAAISKNSQMDRRNTTVRSAKLCLSPVPQLKPSPAKLFQHNSFNIAVSQAQTKTKSPFHLSFPSFSPTKRANTLSKDIQIQTSSRAHEYLSDGATSETPKKKHGFWCKLLTKLHFKKMPKISHLLFSPGQEPSRPHLETHWRRGIEEWNKWNTISPNSVMSYALLEALNHKNCQREEIDYPRKSWAEYIQSSPCQQGRGTLDSLPQIHTGESSIFSPAVKERRSEQGFANWNVNNTPTIKAGELCIASPSGVCSTYSRNQYLATTDANYQMARRPKFRYSHEDYQIAVPSAQTQEYSPYSLQEYLQEHEPHLPQLIQAQDDEDENPSIYLPTPLNEAPVSRSTEIYTRSITSDHEDIENCNESLDSWKNHGMQSR</sequence>
<comment type="caution">
    <text evidence="1">The sequence shown here is derived from an EMBL/GenBank/DDBJ whole genome shotgun (WGS) entry which is preliminary data.</text>
</comment>